<evidence type="ECO:0000313" key="2">
    <source>
        <dbReference type="EMBL" id="MFB9821594.1"/>
    </source>
</evidence>
<evidence type="ECO:0000256" key="1">
    <source>
        <dbReference type="SAM" id="Coils"/>
    </source>
</evidence>
<comment type="caution">
    <text evidence="2">The sequence shown here is derived from an EMBL/GenBank/DDBJ whole genome shotgun (WGS) entry which is preliminary data.</text>
</comment>
<dbReference type="RefSeq" id="WP_234749915.1">
    <property type="nucleotide sequence ID" value="NZ_BAAAWN010000001.1"/>
</dbReference>
<keyword evidence="1" id="KW-0175">Coiled coil</keyword>
<sequence length="69" mass="7668">MESEKILDHETTLEHALDVARANLKEAQRLFDQAKAAHAAGDISEDRVVQLGSLLELAAEDLKRVTKEQ</sequence>
<gene>
    <name evidence="2" type="ORF">ACFFP1_19080</name>
</gene>
<dbReference type="EMBL" id="JBHMBC010000037">
    <property type="protein sequence ID" value="MFB9821594.1"/>
    <property type="molecule type" value="Genomic_DNA"/>
</dbReference>
<feature type="coiled-coil region" evidence="1">
    <location>
        <begin position="10"/>
        <end position="37"/>
    </location>
</feature>
<reference evidence="2 3" key="1">
    <citation type="submission" date="2024-09" db="EMBL/GenBank/DDBJ databases">
        <authorList>
            <person name="Sun Q."/>
            <person name="Mori K."/>
        </authorList>
    </citation>
    <scope>NUCLEOTIDE SEQUENCE [LARGE SCALE GENOMIC DNA]</scope>
    <source>
        <strain evidence="2 3">JCM 1334</strain>
    </source>
</reference>
<keyword evidence="3" id="KW-1185">Reference proteome</keyword>
<accession>A0ABV5Y3M4</accession>
<name>A0ABV5Y3M4_ARTRM</name>
<dbReference type="Proteomes" id="UP001589702">
    <property type="component" value="Unassembled WGS sequence"/>
</dbReference>
<evidence type="ECO:0000313" key="3">
    <source>
        <dbReference type="Proteomes" id="UP001589702"/>
    </source>
</evidence>
<proteinExistence type="predicted"/>
<organism evidence="2 3">
    <name type="scientific">Arthrobacter ramosus</name>
    <dbReference type="NCBI Taxonomy" id="1672"/>
    <lineage>
        <taxon>Bacteria</taxon>
        <taxon>Bacillati</taxon>
        <taxon>Actinomycetota</taxon>
        <taxon>Actinomycetes</taxon>
        <taxon>Micrococcales</taxon>
        <taxon>Micrococcaceae</taxon>
        <taxon>Arthrobacter</taxon>
    </lineage>
</organism>
<protein>
    <submittedName>
        <fullName evidence="2">Uncharacterized protein</fullName>
    </submittedName>
</protein>